<dbReference type="EMBL" id="LR798319">
    <property type="protein sequence ID" value="CAB5223410.1"/>
    <property type="molecule type" value="Genomic_DNA"/>
</dbReference>
<reference evidence="1" key="1">
    <citation type="submission" date="2020-05" db="EMBL/GenBank/DDBJ databases">
        <authorList>
            <person name="Chiriac C."/>
            <person name="Salcher M."/>
            <person name="Ghai R."/>
            <person name="Kavagutti S V."/>
        </authorList>
    </citation>
    <scope>NUCLEOTIDE SEQUENCE</scope>
</reference>
<accession>A0A6J7X087</accession>
<protein>
    <submittedName>
        <fullName evidence="1">Uncharacterized protein</fullName>
    </submittedName>
</protein>
<proteinExistence type="predicted"/>
<name>A0A6J7X087_9CAUD</name>
<sequence>MSKHTSGPWLLENNIAYGWKTNPYSISTTKPGVHSVAIANIPAKKTISPDEALANARLISAAPDLLEALMTFPMSLAWTDDELWAWSKKARNAIEKATGEPA</sequence>
<evidence type="ECO:0000313" key="1">
    <source>
        <dbReference type="EMBL" id="CAB5223410.1"/>
    </source>
</evidence>
<organism evidence="1">
    <name type="scientific">uncultured Caudovirales phage</name>
    <dbReference type="NCBI Taxonomy" id="2100421"/>
    <lineage>
        <taxon>Viruses</taxon>
        <taxon>Duplodnaviria</taxon>
        <taxon>Heunggongvirae</taxon>
        <taxon>Uroviricota</taxon>
        <taxon>Caudoviricetes</taxon>
        <taxon>Peduoviridae</taxon>
        <taxon>Maltschvirus</taxon>
        <taxon>Maltschvirus maltsch</taxon>
    </lineage>
</organism>
<gene>
    <name evidence="1" type="ORF">UFOVP382_42</name>
</gene>